<reference evidence="4" key="1">
    <citation type="journal article" date="2017" name="Proc. Natl. Acad. Sci. U.S.A.">
        <title>Simulation of Deepwater Horizon oil plume reveals substrate specialization within a complex community of hydrocarbon-degraders.</title>
        <authorList>
            <person name="Hu P."/>
            <person name="Dubinsky E.A."/>
            <person name="Probst A.J."/>
            <person name="Wang J."/>
            <person name="Sieber C.M.K."/>
            <person name="Tom L.M."/>
            <person name="Gardinali P."/>
            <person name="Banfield J.F."/>
            <person name="Atlas R.M."/>
            <person name="Andersen G.L."/>
        </authorList>
    </citation>
    <scope>NUCLEOTIDE SEQUENCE [LARGE SCALE GENOMIC DNA]</scope>
</reference>
<dbReference type="PROSITE" id="PS50005">
    <property type="entry name" value="TPR"/>
    <property type="match status" value="1"/>
</dbReference>
<keyword evidence="2" id="KW-0732">Signal</keyword>
<feature type="signal peptide" evidence="2">
    <location>
        <begin position="1"/>
        <end position="25"/>
    </location>
</feature>
<evidence type="ECO:0008006" key="5">
    <source>
        <dbReference type="Google" id="ProtNLM"/>
    </source>
</evidence>
<sequence>MLFRNKIMKLLLLFVLLLGSVQLSADSTSRRNELIGVIDQELREVTRLNKQTRTSKPDLLLRMAELMLEKARLLKELENASYISLSAKKRQGTSKKKFFRKSNAYFIQAQKTCRLILRKFPKYKNRSEVYYILAYNAKEFQQDKKAKVYFTKSVKTSKKSSFTSTRSQIALAEIYFNRGDYKQAISLYERAFKKKTHRDKWFTKDSYNLAWSYFRVGRKTKAIKVMKNSYRLSKNRKYVDMTISIERDLAYFYTDSGKVSQAVQFYKSIGKNIATNLLKVSNYLINRGKFSQAEKTLKQALRYKVSEVEDIAVNIKLLSLYERFGKYKSHFRVSKILVNYHKQKKLNPEQVKVLDYQLRRVSAIVQKQVSGKQYKSQRKKIYSKAKTAVGFFNLLAQFDPLNDYKYSFLGGETYYAAGMFNTAMGQYSKSLSYAQKASNEKYIKLSNEGMMASLAGKGITKKTKDKYVEVVYLNYLKQNPKSKKSNKIYQRLFSIYFAKKDIASCERTLVSYKNNFPKSFLIQEAMLARIMDHYKKKGDHVSLRKWVDRIKSGEFKVSKKYAKKVKLTLLTMQFENVEKATSKGQKKEALALYVEIYKDPTSSLEAKKNAAYNIATLFHELGDTYRSYGWSERALSHMNGKNVKRFQASFLVIANELFNNQKFNESSKLYSLTLEKLCKQRSSNKTVFLKNAVIVSLAQNKIEDARQILNSAYRCNISTRVLDSMELELLKFYVENKNWSGANQQVAKLSKSKRSYKDLIYPLGKIRRAFLASGRSSKAKSIESQILNFYKKVKNKRKMQLEALDVVASVNLNRLERKIDSLTKFELAFPDKKFNVLLKKKFTKLDSITTAAIGLMKVGSGKGMMRSYSRLIFSYEHLIKEVSNFTPPGKSPEYINSFKKSMGNLVKPLQAKVRDFRKEALKQMKMNKILSKDNKSILFGDKFVAKYILNNNGVLMDRGGRR</sequence>
<accession>A0A1Y5FBJ4</accession>
<proteinExistence type="predicted"/>
<evidence type="ECO:0000256" key="1">
    <source>
        <dbReference type="PROSITE-ProRule" id="PRU00339"/>
    </source>
</evidence>
<feature type="chain" id="PRO_5012328209" description="Tetratricopeptide repeat protein" evidence="2">
    <location>
        <begin position="26"/>
        <end position="962"/>
    </location>
</feature>
<dbReference type="InterPro" id="IPR011990">
    <property type="entry name" value="TPR-like_helical_dom_sf"/>
</dbReference>
<protein>
    <recommendedName>
        <fullName evidence="5">Tetratricopeptide repeat protein</fullName>
    </recommendedName>
</protein>
<dbReference type="Gene3D" id="1.25.40.10">
    <property type="entry name" value="Tetratricopeptide repeat domain"/>
    <property type="match status" value="2"/>
</dbReference>
<evidence type="ECO:0000256" key="2">
    <source>
        <dbReference type="SAM" id="SignalP"/>
    </source>
</evidence>
<organism evidence="3 4">
    <name type="scientific">Halobacteriovorax marinus</name>
    <dbReference type="NCBI Taxonomy" id="97084"/>
    <lineage>
        <taxon>Bacteria</taxon>
        <taxon>Pseudomonadati</taxon>
        <taxon>Bdellovibrionota</taxon>
        <taxon>Bacteriovoracia</taxon>
        <taxon>Bacteriovoracales</taxon>
        <taxon>Halobacteriovoraceae</taxon>
        <taxon>Halobacteriovorax</taxon>
    </lineage>
</organism>
<dbReference type="Pfam" id="PF13176">
    <property type="entry name" value="TPR_7"/>
    <property type="match status" value="1"/>
</dbReference>
<dbReference type="AlphaFoldDB" id="A0A1Y5FBJ4"/>
<dbReference type="InterPro" id="IPR019734">
    <property type="entry name" value="TPR_rpt"/>
</dbReference>
<name>A0A1Y5FBJ4_9BACT</name>
<gene>
    <name evidence="3" type="ORF">A9Q84_05815</name>
</gene>
<dbReference type="SMART" id="SM00028">
    <property type="entry name" value="TPR"/>
    <property type="match status" value="4"/>
</dbReference>
<keyword evidence="1" id="KW-0802">TPR repeat</keyword>
<dbReference type="SUPFAM" id="SSF48452">
    <property type="entry name" value="TPR-like"/>
    <property type="match status" value="1"/>
</dbReference>
<dbReference type="EMBL" id="MAAO01000004">
    <property type="protein sequence ID" value="OUR98927.1"/>
    <property type="molecule type" value="Genomic_DNA"/>
</dbReference>
<evidence type="ECO:0000313" key="4">
    <source>
        <dbReference type="Proteomes" id="UP000196531"/>
    </source>
</evidence>
<evidence type="ECO:0000313" key="3">
    <source>
        <dbReference type="EMBL" id="OUR98927.1"/>
    </source>
</evidence>
<comment type="caution">
    <text evidence="3">The sequence shown here is derived from an EMBL/GenBank/DDBJ whole genome shotgun (WGS) entry which is preliminary data.</text>
</comment>
<feature type="repeat" description="TPR" evidence="1">
    <location>
        <begin position="165"/>
        <end position="198"/>
    </location>
</feature>
<dbReference type="Proteomes" id="UP000196531">
    <property type="component" value="Unassembled WGS sequence"/>
</dbReference>